<evidence type="ECO:0000256" key="1">
    <source>
        <dbReference type="SAM" id="MobiDB-lite"/>
    </source>
</evidence>
<feature type="region of interest" description="Disordered" evidence="1">
    <location>
        <begin position="345"/>
        <end position="374"/>
    </location>
</feature>
<evidence type="ECO:0008006" key="4">
    <source>
        <dbReference type="Google" id="ProtNLM"/>
    </source>
</evidence>
<sequence length="374" mass="39191">MPSAAAQLKRPERSASFASLPDAGQPRAKRQERAPAEPQAEFDHAAPLLPPLGLETKTAFFRRLGARLRRDLFSVAHDFKQDGLYVYKRPVRSGQGTERGALLAAAGSVFHHAVLYVKHGDELTALEFGPANGMDITENMLSEAPAGPVLLRPAPQPDPACLPMLHVDLPVHALQDAVVQQALAFAQAQPYHALRQNCICFADFIARVLTGGVLKGAPLIFDLLVGMVPAADPPLLQLLSLFQLSWHDVCDGGRLLRAFLQQHPGAVLQPPAGAAAGGKAVGSILLESEDGIQASFILPPVQQPTDSSGSDDMHFGSVGAEPGATSAGASLAAASASVASNLASLASTGDSRTPRGGVRGLPARPPRGRPANRC</sequence>
<evidence type="ECO:0000313" key="2">
    <source>
        <dbReference type="EMBL" id="KAI7838929.1"/>
    </source>
</evidence>
<evidence type="ECO:0000313" key="3">
    <source>
        <dbReference type="Proteomes" id="UP001205105"/>
    </source>
</evidence>
<feature type="region of interest" description="Disordered" evidence="1">
    <location>
        <begin position="299"/>
        <end position="330"/>
    </location>
</feature>
<organism evidence="2 3">
    <name type="scientific">Chlorella ohadii</name>
    <dbReference type="NCBI Taxonomy" id="2649997"/>
    <lineage>
        <taxon>Eukaryota</taxon>
        <taxon>Viridiplantae</taxon>
        <taxon>Chlorophyta</taxon>
        <taxon>core chlorophytes</taxon>
        <taxon>Trebouxiophyceae</taxon>
        <taxon>Chlorellales</taxon>
        <taxon>Chlorellaceae</taxon>
        <taxon>Chlorella clade</taxon>
        <taxon>Chlorella</taxon>
    </lineage>
</organism>
<proteinExistence type="predicted"/>
<protein>
    <recommendedName>
        <fullName evidence="4">PPPDE domain-containing protein</fullName>
    </recommendedName>
</protein>
<gene>
    <name evidence="2" type="ORF">COHA_007291</name>
</gene>
<dbReference type="AlphaFoldDB" id="A0AAD5DM36"/>
<comment type="caution">
    <text evidence="2">The sequence shown here is derived from an EMBL/GenBank/DDBJ whole genome shotgun (WGS) entry which is preliminary data.</text>
</comment>
<feature type="region of interest" description="Disordered" evidence="1">
    <location>
        <begin position="1"/>
        <end position="44"/>
    </location>
</feature>
<dbReference type="Proteomes" id="UP001205105">
    <property type="component" value="Unassembled WGS sequence"/>
</dbReference>
<keyword evidence="3" id="KW-1185">Reference proteome</keyword>
<accession>A0AAD5DM36</accession>
<dbReference type="EMBL" id="JADXDR010000112">
    <property type="protein sequence ID" value="KAI7838929.1"/>
    <property type="molecule type" value="Genomic_DNA"/>
</dbReference>
<name>A0AAD5DM36_9CHLO</name>
<reference evidence="2" key="1">
    <citation type="submission" date="2020-11" db="EMBL/GenBank/DDBJ databases">
        <title>Chlorella ohadii genome sequencing and assembly.</title>
        <authorList>
            <person name="Murik O."/>
            <person name="Treves H."/>
            <person name="Kedem I."/>
            <person name="Shotland Y."/>
            <person name="Kaplan A."/>
        </authorList>
    </citation>
    <scope>NUCLEOTIDE SEQUENCE</scope>
    <source>
        <strain evidence="2">1</strain>
    </source>
</reference>